<dbReference type="InterPro" id="IPR050430">
    <property type="entry name" value="Peptidase_S1"/>
</dbReference>
<keyword evidence="3 6" id="KW-0645">Protease</keyword>
<feature type="domain" description="Peptidase S1" evidence="5">
    <location>
        <begin position="33"/>
        <end position="256"/>
    </location>
</feature>
<evidence type="ECO:0000259" key="5">
    <source>
        <dbReference type="PROSITE" id="PS50240"/>
    </source>
</evidence>
<comment type="caution">
    <text evidence="6">The sequence shown here is derived from an EMBL/GenBank/DDBJ whole genome shotgun (WGS) entry which is preliminary data.</text>
</comment>
<dbReference type="PROSITE" id="PS50240">
    <property type="entry name" value="TRYPSIN_DOM"/>
    <property type="match status" value="1"/>
</dbReference>
<dbReference type="EMBL" id="JACHMO010000001">
    <property type="protein sequence ID" value="MBB5805269.1"/>
    <property type="molecule type" value="Genomic_DNA"/>
</dbReference>
<dbReference type="Pfam" id="PF00089">
    <property type="entry name" value="Trypsin"/>
    <property type="match status" value="1"/>
</dbReference>
<sequence length="257" mass="26957">MRLAALLMTMLMALAGTATADDTAVGRVVDDRVVGGERVSIAEHPWVVYLADSGGYQFCGGTLVAPTKVVTAAHCAAGRTPRNTRVVVGREDKNSDQGRVVRVTDIWVHSDYLTADQGADVAVLTLRDAMAERPLPLAGPQDESLYAPGTPGRVLGWGRTSEQGAVSRYLLGATVPVMADADCADVYLQYDPAEMTCAGYPEGGVDTCQGDSGGPLVAGGKLIGITSWGEGCARRNRPGIYTRVLAYADAIEAQLVA</sequence>
<keyword evidence="7" id="KW-1185">Reference proteome</keyword>
<dbReference type="CDD" id="cd00190">
    <property type="entry name" value="Tryp_SPc"/>
    <property type="match status" value="1"/>
</dbReference>
<evidence type="ECO:0000256" key="3">
    <source>
        <dbReference type="RuleBase" id="RU363034"/>
    </source>
</evidence>
<dbReference type="PANTHER" id="PTHR24276:SF98">
    <property type="entry name" value="FI18310P1-RELATED"/>
    <property type="match status" value="1"/>
</dbReference>
<dbReference type="GO" id="GO:0004252">
    <property type="term" value="F:serine-type endopeptidase activity"/>
    <property type="evidence" value="ECO:0007669"/>
    <property type="project" value="InterPro"/>
</dbReference>
<keyword evidence="3" id="KW-0720">Serine protease</keyword>
<evidence type="ECO:0000313" key="7">
    <source>
        <dbReference type="Proteomes" id="UP000552097"/>
    </source>
</evidence>
<evidence type="ECO:0000256" key="2">
    <source>
        <dbReference type="ARBA" id="ARBA00023157"/>
    </source>
</evidence>
<dbReference type="InterPro" id="IPR009003">
    <property type="entry name" value="Peptidase_S1_PA"/>
</dbReference>
<feature type="signal peptide" evidence="4">
    <location>
        <begin position="1"/>
        <end position="20"/>
    </location>
</feature>
<dbReference type="AlphaFoldDB" id="A0A7W9HNZ1"/>
<dbReference type="Proteomes" id="UP000552097">
    <property type="component" value="Unassembled WGS sequence"/>
</dbReference>
<dbReference type="PRINTS" id="PR00722">
    <property type="entry name" value="CHYMOTRYPSIN"/>
</dbReference>
<dbReference type="SUPFAM" id="SSF50494">
    <property type="entry name" value="Trypsin-like serine proteases"/>
    <property type="match status" value="1"/>
</dbReference>
<dbReference type="FunFam" id="2.40.10.10:FF:000068">
    <property type="entry name" value="transmembrane protease serine 2"/>
    <property type="match status" value="1"/>
</dbReference>
<dbReference type="InterPro" id="IPR018114">
    <property type="entry name" value="TRYPSIN_HIS"/>
</dbReference>
<proteinExistence type="inferred from homology"/>
<evidence type="ECO:0000313" key="6">
    <source>
        <dbReference type="EMBL" id="MBB5805269.1"/>
    </source>
</evidence>
<dbReference type="FunFam" id="2.40.10.10:FF:000002">
    <property type="entry name" value="Transmembrane protease serine"/>
    <property type="match status" value="1"/>
</dbReference>
<comment type="similarity">
    <text evidence="1">Belongs to the peptidase S1 family.</text>
</comment>
<dbReference type="GO" id="GO:0006508">
    <property type="term" value="P:proteolysis"/>
    <property type="evidence" value="ECO:0007669"/>
    <property type="project" value="UniProtKB-KW"/>
</dbReference>
<name>A0A7W9HNZ1_9PSEU</name>
<dbReference type="RefSeq" id="WP_184923674.1">
    <property type="nucleotide sequence ID" value="NZ_JACHMO010000001.1"/>
</dbReference>
<accession>A0A7W9HNZ1</accession>
<protein>
    <submittedName>
        <fullName evidence="6">Secreted trypsin-like serine protease</fullName>
    </submittedName>
</protein>
<keyword evidence="2" id="KW-1015">Disulfide bond</keyword>
<dbReference type="PANTHER" id="PTHR24276">
    <property type="entry name" value="POLYSERASE-RELATED"/>
    <property type="match status" value="1"/>
</dbReference>
<dbReference type="InterPro" id="IPR001254">
    <property type="entry name" value="Trypsin_dom"/>
</dbReference>
<dbReference type="SMART" id="SM00020">
    <property type="entry name" value="Tryp_SPc"/>
    <property type="match status" value="1"/>
</dbReference>
<feature type="chain" id="PRO_5030543168" evidence="4">
    <location>
        <begin position="21"/>
        <end position="257"/>
    </location>
</feature>
<dbReference type="InterPro" id="IPR033116">
    <property type="entry name" value="TRYPSIN_SER"/>
</dbReference>
<dbReference type="PROSITE" id="PS00134">
    <property type="entry name" value="TRYPSIN_HIS"/>
    <property type="match status" value="1"/>
</dbReference>
<keyword evidence="4" id="KW-0732">Signal</keyword>
<organism evidence="6 7">
    <name type="scientific">Saccharothrix ecbatanensis</name>
    <dbReference type="NCBI Taxonomy" id="1105145"/>
    <lineage>
        <taxon>Bacteria</taxon>
        <taxon>Bacillati</taxon>
        <taxon>Actinomycetota</taxon>
        <taxon>Actinomycetes</taxon>
        <taxon>Pseudonocardiales</taxon>
        <taxon>Pseudonocardiaceae</taxon>
        <taxon>Saccharothrix</taxon>
    </lineage>
</organism>
<keyword evidence="3" id="KW-0378">Hydrolase</keyword>
<dbReference type="InterPro" id="IPR043504">
    <property type="entry name" value="Peptidase_S1_PA_chymotrypsin"/>
</dbReference>
<gene>
    <name evidence="6" type="ORF">F4560_005037</name>
</gene>
<dbReference type="PROSITE" id="PS00135">
    <property type="entry name" value="TRYPSIN_SER"/>
    <property type="match status" value="1"/>
</dbReference>
<dbReference type="InterPro" id="IPR001314">
    <property type="entry name" value="Peptidase_S1A"/>
</dbReference>
<dbReference type="Gene3D" id="2.40.10.10">
    <property type="entry name" value="Trypsin-like serine proteases"/>
    <property type="match status" value="1"/>
</dbReference>
<evidence type="ECO:0000256" key="4">
    <source>
        <dbReference type="SAM" id="SignalP"/>
    </source>
</evidence>
<evidence type="ECO:0000256" key="1">
    <source>
        <dbReference type="ARBA" id="ARBA00007664"/>
    </source>
</evidence>
<reference evidence="6 7" key="1">
    <citation type="submission" date="2020-08" db="EMBL/GenBank/DDBJ databases">
        <title>Sequencing the genomes of 1000 actinobacteria strains.</title>
        <authorList>
            <person name="Klenk H.-P."/>
        </authorList>
    </citation>
    <scope>NUCLEOTIDE SEQUENCE [LARGE SCALE GENOMIC DNA]</scope>
    <source>
        <strain evidence="6 7">DSM 45486</strain>
    </source>
</reference>